<dbReference type="EnsemblPlants" id="MELO3C033275.2.1">
    <property type="protein sequence ID" value="MELO3C033275.2.1"/>
    <property type="gene ID" value="MELO3C033275.2"/>
</dbReference>
<name>A0A9I9EFZ0_CUCME</name>
<protein>
    <submittedName>
        <fullName evidence="2">Uncharacterized protein</fullName>
    </submittedName>
</protein>
<keyword evidence="1" id="KW-1133">Transmembrane helix</keyword>
<sequence length="89" mass="10566">MRYMRDIITNGSIVVTYSIHTRTLYSQLDFDEVRMKLDEFLGGYMCYGGKLVLLIVDIGELVLIWYTFRLQIYFVYIHIDGKFRLLLEG</sequence>
<reference evidence="2" key="1">
    <citation type="submission" date="2023-03" db="UniProtKB">
        <authorList>
            <consortium name="EnsemblPlants"/>
        </authorList>
    </citation>
    <scope>IDENTIFICATION</scope>
</reference>
<keyword evidence="1" id="KW-0812">Transmembrane</keyword>
<dbReference type="Gramene" id="MELO3C033275.2.1">
    <property type="protein sequence ID" value="MELO3C033275.2.1"/>
    <property type="gene ID" value="MELO3C033275.2"/>
</dbReference>
<dbReference type="AlphaFoldDB" id="A0A9I9EFZ0"/>
<proteinExistence type="predicted"/>
<evidence type="ECO:0000313" key="2">
    <source>
        <dbReference type="EnsemblPlants" id="MELO3C033275.2.1"/>
    </source>
</evidence>
<evidence type="ECO:0000256" key="1">
    <source>
        <dbReference type="SAM" id="Phobius"/>
    </source>
</evidence>
<feature type="transmembrane region" description="Helical" evidence="1">
    <location>
        <begin position="44"/>
        <end position="68"/>
    </location>
</feature>
<keyword evidence="1" id="KW-0472">Membrane</keyword>
<organism evidence="2">
    <name type="scientific">Cucumis melo</name>
    <name type="common">Muskmelon</name>
    <dbReference type="NCBI Taxonomy" id="3656"/>
    <lineage>
        <taxon>Eukaryota</taxon>
        <taxon>Viridiplantae</taxon>
        <taxon>Streptophyta</taxon>
        <taxon>Embryophyta</taxon>
        <taxon>Tracheophyta</taxon>
        <taxon>Spermatophyta</taxon>
        <taxon>Magnoliopsida</taxon>
        <taxon>eudicotyledons</taxon>
        <taxon>Gunneridae</taxon>
        <taxon>Pentapetalae</taxon>
        <taxon>rosids</taxon>
        <taxon>fabids</taxon>
        <taxon>Cucurbitales</taxon>
        <taxon>Cucurbitaceae</taxon>
        <taxon>Benincaseae</taxon>
        <taxon>Cucumis</taxon>
    </lineage>
</organism>
<accession>A0A9I9EFZ0</accession>